<proteinExistence type="predicted"/>
<comment type="caution">
    <text evidence="1">The sequence shown here is derived from an EMBL/GenBank/DDBJ whole genome shotgun (WGS) entry which is preliminary data.</text>
</comment>
<dbReference type="Proteomes" id="UP000012092">
    <property type="component" value="Unassembled WGS sequence"/>
</dbReference>
<organism evidence="1 2">
    <name type="scientific">Leptospira interrogans serovar Icterohaemorrhagiae str. Verdun HP</name>
    <dbReference type="NCBI Taxonomy" id="1049910"/>
    <lineage>
        <taxon>Bacteria</taxon>
        <taxon>Pseudomonadati</taxon>
        <taxon>Spirochaetota</taxon>
        <taxon>Spirochaetia</taxon>
        <taxon>Leptospirales</taxon>
        <taxon>Leptospiraceae</taxon>
        <taxon>Leptospira</taxon>
    </lineage>
</organism>
<accession>M6S1E5</accession>
<evidence type="ECO:0000313" key="2">
    <source>
        <dbReference type="Proteomes" id="UP000012092"/>
    </source>
</evidence>
<dbReference type="EMBL" id="AHNZ02000166">
    <property type="protein sequence ID" value="EMO06823.1"/>
    <property type="molecule type" value="Genomic_DNA"/>
</dbReference>
<protein>
    <submittedName>
        <fullName evidence="1">Uncharacterized protein</fullName>
    </submittedName>
</protein>
<evidence type="ECO:0000313" key="1">
    <source>
        <dbReference type="EMBL" id="EMO06823.1"/>
    </source>
</evidence>
<sequence length="51" mass="6282">MGTHTNLSFRVKLFPYVQFMLRELFIKSKKNRYPIKFLHRITVCDQHKNKK</sequence>
<name>M6S1E5_LEPIR</name>
<feature type="non-terminal residue" evidence="1">
    <location>
        <position position="51"/>
    </location>
</feature>
<gene>
    <name evidence="1" type="ORF">LEP1GSC116_5231</name>
</gene>
<reference evidence="1 2" key="1">
    <citation type="submission" date="2013-01" db="EMBL/GenBank/DDBJ databases">
        <authorList>
            <person name="Harkins D.M."/>
            <person name="Durkin A.S."/>
            <person name="Brinkac L.M."/>
            <person name="Haft D.H."/>
            <person name="Selengut J.D."/>
            <person name="Sanka R."/>
            <person name="DePew J."/>
            <person name="Purushe J."/>
            <person name="Picardeau M."/>
            <person name="Werts C."/>
            <person name="Goarant C."/>
            <person name="Vinetz J.M."/>
            <person name="Sutton G.G."/>
            <person name="Nierman W.C."/>
            <person name="Fouts D.E."/>
        </authorList>
    </citation>
    <scope>NUCLEOTIDE SEQUENCE [LARGE SCALE GENOMIC DNA]</scope>
    <source>
        <strain evidence="1 2">Verdun HP</strain>
    </source>
</reference>
<dbReference type="AlphaFoldDB" id="M6S1E5"/>